<evidence type="ECO:0000313" key="1">
    <source>
        <dbReference type="EMBL" id="EFU31485.1"/>
    </source>
</evidence>
<dbReference type="GeneID" id="93537524"/>
<proteinExistence type="predicted"/>
<keyword evidence="2" id="KW-1185">Reference proteome</keyword>
<gene>
    <name evidence="1" type="ORF">HMPREF6485_0600</name>
</gene>
<dbReference type="STRING" id="873513.HMPREF6485_0600"/>
<dbReference type="Proteomes" id="UP000003112">
    <property type="component" value="Unassembled WGS sequence"/>
</dbReference>
<organism evidence="1 2">
    <name type="scientific">Segatella buccae ATCC 33574</name>
    <dbReference type="NCBI Taxonomy" id="873513"/>
    <lineage>
        <taxon>Bacteria</taxon>
        <taxon>Pseudomonadati</taxon>
        <taxon>Bacteroidota</taxon>
        <taxon>Bacteroidia</taxon>
        <taxon>Bacteroidales</taxon>
        <taxon>Prevotellaceae</taxon>
        <taxon>Segatella</taxon>
    </lineage>
</organism>
<dbReference type="EMBL" id="AEPD01000012">
    <property type="protein sequence ID" value="EFU31485.1"/>
    <property type="molecule type" value="Genomic_DNA"/>
</dbReference>
<comment type="caution">
    <text evidence="1">The sequence shown here is derived from an EMBL/GenBank/DDBJ whole genome shotgun (WGS) entry which is preliminary data.</text>
</comment>
<reference evidence="1 2" key="1">
    <citation type="submission" date="2010-10" db="EMBL/GenBank/DDBJ databases">
        <authorList>
            <person name="Muzny D."/>
            <person name="Qin X."/>
            <person name="Deng J."/>
            <person name="Jiang H."/>
            <person name="Liu Y."/>
            <person name="Qu J."/>
            <person name="Song X.-Z."/>
            <person name="Zhang L."/>
            <person name="Thornton R."/>
            <person name="Coyle M."/>
            <person name="Francisco L."/>
            <person name="Jackson L."/>
            <person name="Javaid M."/>
            <person name="Korchina V."/>
            <person name="Kovar C."/>
            <person name="Mata R."/>
            <person name="Mathew T."/>
            <person name="Ngo R."/>
            <person name="Nguyen L."/>
            <person name="Nguyen N."/>
            <person name="Okwuonu G."/>
            <person name="Ongeri F."/>
            <person name="Pham C."/>
            <person name="Simmons D."/>
            <person name="Wilczek-Boney K."/>
            <person name="Hale W."/>
            <person name="Jakkamsetti A."/>
            <person name="Pham P."/>
            <person name="Ruth R."/>
            <person name="San Lucas F."/>
            <person name="Warren J."/>
            <person name="Zhang J."/>
            <person name="Zhao Z."/>
            <person name="Zhou C."/>
            <person name="Zhu D."/>
            <person name="Lee S."/>
            <person name="Bess C."/>
            <person name="Blankenburg K."/>
            <person name="Forbes L."/>
            <person name="Fu Q."/>
            <person name="Gubbala S."/>
            <person name="Hirani K."/>
            <person name="Jayaseelan J.C."/>
            <person name="Lara F."/>
            <person name="Munidasa M."/>
            <person name="Palculict T."/>
            <person name="Patil S."/>
            <person name="Pu L.-L."/>
            <person name="Saada N."/>
            <person name="Tang L."/>
            <person name="Weissenberger G."/>
            <person name="Zhu Y."/>
            <person name="Hemphill L."/>
            <person name="Shang Y."/>
            <person name="Youmans B."/>
            <person name="Ayvaz T."/>
            <person name="Ross M."/>
            <person name="Santibanez J."/>
            <person name="Aqrawi P."/>
            <person name="Gross S."/>
            <person name="Joshi V."/>
            <person name="Fowler G."/>
            <person name="Nazareth L."/>
            <person name="Reid J."/>
            <person name="Worley K."/>
            <person name="Petrosino J."/>
            <person name="Highlander S."/>
            <person name="Gibbs R."/>
        </authorList>
    </citation>
    <scope>NUCLEOTIDE SEQUENCE [LARGE SCALE GENOMIC DNA]</scope>
    <source>
        <strain evidence="1 2">ATCC 33574</strain>
    </source>
</reference>
<dbReference type="AlphaFoldDB" id="E6K4S0"/>
<dbReference type="HOGENOM" id="CLU_2736648_0_0_10"/>
<accession>E6K4S0</accession>
<name>E6K4S0_9BACT</name>
<protein>
    <submittedName>
        <fullName evidence="1">Uncharacterized protein</fullName>
    </submittedName>
</protein>
<evidence type="ECO:0000313" key="2">
    <source>
        <dbReference type="Proteomes" id="UP000003112"/>
    </source>
</evidence>
<sequence>MQKYKKVKYYQNDSEGIFRHDEKHPFLYELADRTRAVTGICRQRGDGVGMVQRLCNMAFGGKLFGYIGRII</sequence>
<dbReference type="RefSeq" id="WP_004344487.1">
    <property type="nucleotide sequence ID" value="NZ_GL586311.1"/>
</dbReference>